<evidence type="ECO:0000313" key="6">
    <source>
        <dbReference type="EMBL" id="CAL4760336.1"/>
    </source>
</evidence>
<comment type="caution">
    <text evidence="4">The sequence shown here is derived from an EMBL/GenBank/DDBJ whole genome shotgun (WGS) entry which is preliminary data.</text>
</comment>
<dbReference type="Proteomes" id="UP001152797">
    <property type="component" value="Unassembled WGS sequence"/>
</dbReference>
<dbReference type="Gene3D" id="1.20.58.2220">
    <property type="entry name" value="Formin, FH2 domain"/>
    <property type="match status" value="1"/>
</dbReference>
<dbReference type="AlphaFoldDB" id="A0A9P1FDN8"/>
<proteinExistence type="predicted"/>
<dbReference type="OrthoDB" id="1668162at2759"/>
<dbReference type="PROSITE" id="PS51444">
    <property type="entry name" value="FH2"/>
    <property type="match status" value="1"/>
</dbReference>
<dbReference type="InterPro" id="IPR042201">
    <property type="entry name" value="FH2_Formin_sf"/>
</dbReference>
<keyword evidence="7" id="KW-1185">Reference proteome</keyword>
<feature type="domain" description="FH2" evidence="3">
    <location>
        <begin position="1"/>
        <end position="193"/>
    </location>
</feature>
<reference evidence="4" key="1">
    <citation type="submission" date="2022-10" db="EMBL/GenBank/DDBJ databases">
        <authorList>
            <person name="Chen Y."/>
            <person name="Dougan E. K."/>
            <person name="Chan C."/>
            <person name="Rhodes N."/>
            <person name="Thang M."/>
        </authorList>
    </citation>
    <scope>NUCLEOTIDE SEQUENCE</scope>
</reference>
<evidence type="ECO:0000313" key="7">
    <source>
        <dbReference type="Proteomes" id="UP001152797"/>
    </source>
</evidence>
<evidence type="ECO:0000256" key="2">
    <source>
        <dbReference type="SAM" id="MobiDB-lite"/>
    </source>
</evidence>
<dbReference type="EMBL" id="CAMXCT020000049">
    <property type="protein sequence ID" value="CAL1126399.1"/>
    <property type="molecule type" value="Genomic_DNA"/>
</dbReference>
<dbReference type="InterPro" id="IPR015425">
    <property type="entry name" value="FH2_Formin"/>
</dbReference>
<reference evidence="5" key="2">
    <citation type="submission" date="2024-04" db="EMBL/GenBank/DDBJ databases">
        <authorList>
            <person name="Chen Y."/>
            <person name="Shah S."/>
            <person name="Dougan E. K."/>
            <person name="Thang M."/>
            <person name="Chan C."/>
        </authorList>
    </citation>
    <scope>NUCLEOTIDE SEQUENCE [LARGE SCALE GENOMIC DNA]</scope>
</reference>
<evidence type="ECO:0000256" key="1">
    <source>
        <dbReference type="SAM" id="Coils"/>
    </source>
</evidence>
<feature type="coiled-coil region" evidence="1">
    <location>
        <begin position="72"/>
        <end position="133"/>
    </location>
</feature>
<gene>
    <name evidence="4" type="ORF">C1SCF055_LOCUS1555</name>
</gene>
<dbReference type="EMBL" id="CAMXCT010000049">
    <property type="protein sequence ID" value="CAI3973024.1"/>
    <property type="molecule type" value="Genomic_DNA"/>
</dbReference>
<feature type="region of interest" description="Disordered" evidence="2">
    <location>
        <begin position="203"/>
        <end position="237"/>
    </location>
</feature>
<accession>A0A9P1FDN8</accession>
<dbReference type="Pfam" id="PF02181">
    <property type="entry name" value="FH2"/>
    <property type="match status" value="1"/>
</dbReference>
<organism evidence="4">
    <name type="scientific">Cladocopium goreaui</name>
    <dbReference type="NCBI Taxonomy" id="2562237"/>
    <lineage>
        <taxon>Eukaryota</taxon>
        <taxon>Sar</taxon>
        <taxon>Alveolata</taxon>
        <taxon>Dinophyceae</taxon>
        <taxon>Suessiales</taxon>
        <taxon>Symbiodiniaceae</taxon>
        <taxon>Cladocopium</taxon>
    </lineage>
</organism>
<dbReference type="EMBL" id="CAMXCT030000049">
    <property type="protein sequence ID" value="CAL4760336.1"/>
    <property type="molecule type" value="Genomic_DNA"/>
</dbReference>
<sequence>MWNYINHGSKNGDDGAARGFSIETLPAITSFKLGNMSTLQFLCVTFRRSQPNFFDTLLSTLPHVTVAAREKSANLKSSIQQFRQELEFAERELHQLEKQEGELSAKESMRVLVSQLQREVDELTEAVDTAFERCVELQKYFCTEDSSSSTPVFENFFQCLHDFLETLRKAALRTRGERNGENGEMFLLVDEWCMFWESNGRGVRPNPPSRAAAAFPGGRDRPERRRGVGNPAAKMAK</sequence>
<evidence type="ECO:0000313" key="4">
    <source>
        <dbReference type="EMBL" id="CAI3973024.1"/>
    </source>
</evidence>
<evidence type="ECO:0000313" key="5">
    <source>
        <dbReference type="EMBL" id="CAL1126399.1"/>
    </source>
</evidence>
<name>A0A9P1FDN8_9DINO</name>
<dbReference type="InterPro" id="IPR051425">
    <property type="entry name" value="Formin_Homology"/>
</dbReference>
<dbReference type="PANTHER" id="PTHR45725:SF1">
    <property type="entry name" value="DISHEVELLED ASSOCIATED ACTIVATOR OF MORPHOGENESIS, ISOFORM D"/>
    <property type="match status" value="1"/>
</dbReference>
<keyword evidence="1" id="KW-0175">Coiled coil</keyword>
<evidence type="ECO:0000259" key="3">
    <source>
        <dbReference type="PROSITE" id="PS51444"/>
    </source>
</evidence>
<protein>
    <submittedName>
        <fullName evidence="6">Formin-like protein 3</fullName>
    </submittedName>
</protein>
<dbReference type="PANTHER" id="PTHR45725">
    <property type="entry name" value="FORMIN HOMOLOGY 2 FAMILY MEMBER"/>
    <property type="match status" value="1"/>
</dbReference>
<dbReference type="SUPFAM" id="SSF101447">
    <property type="entry name" value="Formin homology 2 domain (FH2 domain)"/>
    <property type="match status" value="1"/>
</dbReference>